<dbReference type="Proteomes" id="UP000282323">
    <property type="component" value="Unassembled WGS sequence"/>
</dbReference>
<dbReference type="EMBL" id="REGA01000007">
    <property type="protein sequence ID" value="RQG94914.1"/>
    <property type="molecule type" value="Genomic_DNA"/>
</dbReference>
<feature type="region of interest" description="Disordered" evidence="1">
    <location>
        <begin position="69"/>
        <end position="95"/>
    </location>
</feature>
<evidence type="ECO:0000313" key="2">
    <source>
        <dbReference type="EMBL" id="RQG94914.1"/>
    </source>
</evidence>
<gene>
    <name evidence="2" type="ORF">EA473_10470</name>
</gene>
<proteinExistence type="predicted"/>
<dbReference type="AlphaFoldDB" id="A0A3N6M393"/>
<protein>
    <recommendedName>
        <fullName evidence="4">Carbon monoxide dehydrogenase</fullName>
    </recommendedName>
</protein>
<dbReference type="Gene3D" id="3.30.530.20">
    <property type="match status" value="1"/>
</dbReference>
<dbReference type="InterPro" id="IPR023393">
    <property type="entry name" value="START-like_dom_sf"/>
</dbReference>
<dbReference type="Pfam" id="PF06240">
    <property type="entry name" value="COXG"/>
    <property type="match status" value="1"/>
</dbReference>
<comment type="caution">
    <text evidence="2">The sequence shown here is derived from an EMBL/GenBank/DDBJ whole genome shotgun (WGS) entry which is preliminary data.</text>
</comment>
<dbReference type="PANTHER" id="PTHR38588">
    <property type="entry name" value="BLL0334 PROTEIN"/>
    <property type="match status" value="1"/>
</dbReference>
<dbReference type="CDD" id="cd05018">
    <property type="entry name" value="CoxG"/>
    <property type="match status" value="1"/>
</dbReference>
<evidence type="ECO:0000256" key="1">
    <source>
        <dbReference type="SAM" id="MobiDB-lite"/>
    </source>
</evidence>
<organism evidence="2 3">
    <name type="scientific">Natrarchaeobius chitinivorans</name>
    <dbReference type="NCBI Taxonomy" id="1679083"/>
    <lineage>
        <taxon>Archaea</taxon>
        <taxon>Methanobacteriati</taxon>
        <taxon>Methanobacteriota</taxon>
        <taxon>Stenosarchaea group</taxon>
        <taxon>Halobacteria</taxon>
        <taxon>Halobacteriales</taxon>
        <taxon>Natrialbaceae</taxon>
        <taxon>Natrarchaeobius</taxon>
    </lineage>
</organism>
<dbReference type="SUPFAM" id="SSF55961">
    <property type="entry name" value="Bet v1-like"/>
    <property type="match status" value="1"/>
</dbReference>
<accession>A0A3N6M393</accession>
<name>A0A3N6M393_NATCH</name>
<evidence type="ECO:0000313" key="3">
    <source>
        <dbReference type="Proteomes" id="UP000282323"/>
    </source>
</evidence>
<keyword evidence="3" id="KW-1185">Reference proteome</keyword>
<dbReference type="InterPro" id="IPR010419">
    <property type="entry name" value="CO_DH_gsu"/>
</dbReference>
<dbReference type="PANTHER" id="PTHR38588:SF1">
    <property type="entry name" value="BLL0334 PROTEIN"/>
    <property type="match status" value="1"/>
</dbReference>
<evidence type="ECO:0008006" key="4">
    <source>
        <dbReference type="Google" id="ProtNLM"/>
    </source>
</evidence>
<reference evidence="2 3" key="1">
    <citation type="submission" date="2018-10" db="EMBL/GenBank/DDBJ databases">
        <title>Natrarchaeobius chitinivorans gen. nov., sp. nov., and Natrarchaeobius haloalkaliphilus sp. nov., alkaliphilic, chitin-utilizing haloarchaea from hypersaline alkaline lakes.</title>
        <authorList>
            <person name="Sorokin D.Y."/>
            <person name="Elcheninov A.G."/>
            <person name="Kostrikina N.A."/>
            <person name="Bale N.J."/>
            <person name="Sinninghe Damste J.S."/>
            <person name="Khijniak T.V."/>
            <person name="Kublanov I.V."/>
            <person name="Toshchakov S.V."/>
        </authorList>
    </citation>
    <scope>NUCLEOTIDE SEQUENCE [LARGE SCALE GENOMIC DNA]</scope>
    <source>
        <strain evidence="2 3">AArcht4T</strain>
    </source>
</reference>
<sequence length="157" mass="17254">MMQFQDEVVIETDAETTWELVSDPEVLVESVPGAKEVTRVSDDEYKGTIERGIAGITVALEGEVAMTELNPPSHLTAEASGEDSNTGSRLDADAEMDMTDEGDSTTLAYEIDMEFTGRLATVGSRLLKRMIRKDINTFFENIKNRAEEAEAQATVED</sequence>